<evidence type="ECO:0000256" key="5">
    <source>
        <dbReference type="ARBA" id="ARBA00022695"/>
    </source>
</evidence>
<evidence type="ECO:0000313" key="8">
    <source>
        <dbReference type="EMBL" id="PKW26633.1"/>
    </source>
</evidence>
<dbReference type="Gene3D" id="3.90.550.10">
    <property type="entry name" value="Spore Coat Polysaccharide Biosynthesis Protein SpsA, Chain A"/>
    <property type="match status" value="1"/>
</dbReference>
<dbReference type="NCBIfam" id="TIGR00453">
    <property type="entry name" value="ispD"/>
    <property type="match status" value="1"/>
</dbReference>
<evidence type="ECO:0000256" key="3">
    <source>
        <dbReference type="ARBA" id="ARBA00009789"/>
    </source>
</evidence>
<gene>
    <name evidence="7" type="primary">ispD</name>
    <name evidence="8" type="ORF">ATL31_1449</name>
</gene>
<dbReference type="CDD" id="cd02516">
    <property type="entry name" value="CDP-ME_synthetase"/>
    <property type="match status" value="1"/>
</dbReference>
<comment type="function">
    <text evidence="7">Catalyzes the formation of 4-diphosphocytidyl-2-C-methyl-D-erythritol from CTP and 2-C-methyl-D-erythritol 4-phosphate (MEP).</text>
</comment>
<dbReference type="InterPro" id="IPR029044">
    <property type="entry name" value="Nucleotide-diphossugar_trans"/>
</dbReference>
<keyword evidence="4 7" id="KW-0808">Transferase</keyword>
<dbReference type="UniPathway" id="UPA00056">
    <property type="reaction ID" value="UER00093"/>
</dbReference>
<dbReference type="InterPro" id="IPR050088">
    <property type="entry name" value="IspD/TarI_cytidylyltransf_bact"/>
</dbReference>
<dbReference type="SUPFAM" id="SSF53448">
    <property type="entry name" value="Nucleotide-diphospho-sugar transferases"/>
    <property type="match status" value="1"/>
</dbReference>
<evidence type="ECO:0000256" key="4">
    <source>
        <dbReference type="ARBA" id="ARBA00022679"/>
    </source>
</evidence>
<keyword evidence="5 7" id="KW-0548">Nucleotidyltransferase</keyword>
<dbReference type="Pfam" id="PF01128">
    <property type="entry name" value="IspD"/>
    <property type="match status" value="1"/>
</dbReference>
<dbReference type="PANTHER" id="PTHR32125">
    <property type="entry name" value="2-C-METHYL-D-ERYTHRITOL 4-PHOSPHATE CYTIDYLYLTRANSFERASE, CHLOROPLASTIC"/>
    <property type="match status" value="1"/>
</dbReference>
<dbReference type="InterPro" id="IPR001228">
    <property type="entry name" value="IspD"/>
</dbReference>
<proteinExistence type="inferred from homology"/>
<feature type="site" description="Transition state stabilizer" evidence="7">
    <location>
        <position position="31"/>
    </location>
</feature>
<feature type="site" description="Positions MEP for the nucleophilic attack" evidence="7">
    <location>
        <position position="216"/>
    </location>
</feature>
<organism evidence="8 9">
    <name type="scientific">Phycicoccus duodecadis</name>
    <dbReference type="NCBI Taxonomy" id="173053"/>
    <lineage>
        <taxon>Bacteria</taxon>
        <taxon>Bacillati</taxon>
        <taxon>Actinomycetota</taxon>
        <taxon>Actinomycetes</taxon>
        <taxon>Micrococcales</taxon>
        <taxon>Intrasporangiaceae</taxon>
        <taxon>Phycicoccus</taxon>
    </lineage>
</organism>
<dbReference type="PANTHER" id="PTHR32125:SF4">
    <property type="entry name" value="2-C-METHYL-D-ERYTHRITOL 4-PHOSPHATE CYTIDYLYLTRANSFERASE, CHLOROPLASTIC"/>
    <property type="match status" value="1"/>
</dbReference>
<feature type="site" description="Transition state stabilizer" evidence="7">
    <location>
        <position position="24"/>
    </location>
</feature>
<comment type="pathway">
    <text evidence="2 7">Isoprenoid biosynthesis; isopentenyl diphosphate biosynthesis via DXP pathway; isopentenyl diphosphate from 1-deoxy-D-xylulose 5-phosphate: step 2/6.</text>
</comment>
<dbReference type="HAMAP" id="MF_00108">
    <property type="entry name" value="IspD"/>
    <property type="match status" value="1"/>
</dbReference>
<dbReference type="PROSITE" id="PS01295">
    <property type="entry name" value="ISPD"/>
    <property type="match status" value="1"/>
</dbReference>
<comment type="caution">
    <text evidence="8">The sequence shown here is derived from an EMBL/GenBank/DDBJ whole genome shotgun (WGS) entry which is preliminary data.</text>
</comment>
<accession>A0A2N3YIF9</accession>
<comment type="catalytic activity">
    <reaction evidence="1 7">
        <text>2-C-methyl-D-erythritol 4-phosphate + CTP + H(+) = 4-CDP-2-C-methyl-D-erythritol + diphosphate</text>
        <dbReference type="Rhea" id="RHEA:13429"/>
        <dbReference type="ChEBI" id="CHEBI:15378"/>
        <dbReference type="ChEBI" id="CHEBI:33019"/>
        <dbReference type="ChEBI" id="CHEBI:37563"/>
        <dbReference type="ChEBI" id="CHEBI:57823"/>
        <dbReference type="ChEBI" id="CHEBI:58262"/>
        <dbReference type="EC" id="2.7.7.60"/>
    </reaction>
</comment>
<keyword evidence="9" id="KW-1185">Reference proteome</keyword>
<dbReference type="Proteomes" id="UP000233781">
    <property type="component" value="Unassembled WGS sequence"/>
</dbReference>
<evidence type="ECO:0000256" key="1">
    <source>
        <dbReference type="ARBA" id="ARBA00001282"/>
    </source>
</evidence>
<reference evidence="8 9" key="1">
    <citation type="submission" date="2017-12" db="EMBL/GenBank/DDBJ databases">
        <title>Sequencing the genomes of 1000 Actinobacteria strains.</title>
        <authorList>
            <person name="Klenk H.-P."/>
        </authorList>
    </citation>
    <scope>NUCLEOTIDE SEQUENCE [LARGE SCALE GENOMIC DNA]</scope>
    <source>
        <strain evidence="8 9">DSM 12806</strain>
    </source>
</reference>
<evidence type="ECO:0000313" key="9">
    <source>
        <dbReference type="Proteomes" id="UP000233781"/>
    </source>
</evidence>
<dbReference type="EMBL" id="PJNE01000001">
    <property type="protein sequence ID" value="PKW26633.1"/>
    <property type="molecule type" value="Genomic_DNA"/>
</dbReference>
<feature type="site" description="Positions MEP for the nucleophilic attack" evidence="7">
    <location>
        <position position="164"/>
    </location>
</feature>
<name>A0A2N3YIF9_9MICO</name>
<dbReference type="GO" id="GO:0019288">
    <property type="term" value="P:isopentenyl diphosphate biosynthetic process, methylerythritol 4-phosphate pathway"/>
    <property type="evidence" value="ECO:0007669"/>
    <property type="project" value="UniProtKB-UniRule"/>
</dbReference>
<dbReference type="RefSeq" id="WP_245862028.1">
    <property type="nucleotide sequence ID" value="NZ_PJNE01000001.1"/>
</dbReference>
<dbReference type="FunFam" id="3.90.550.10:FF:000003">
    <property type="entry name" value="2-C-methyl-D-erythritol 4-phosphate cytidylyltransferase"/>
    <property type="match status" value="1"/>
</dbReference>
<protein>
    <recommendedName>
        <fullName evidence="7">2-C-methyl-D-erythritol 4-phosphate cytidylyltransferase</fullName>
        <ecNumber evidence="7">2.7.7.60</ecNumber>
    </recommendedName>
    <alternativeName>
        <fullName evidence="7">4-diphosphocytidyl-2C-methyl-D-erythritol synthase</fullName>
    </alternativeName>
    <alternativeName>
        <fullName evidence="7">MEP cytidylyltransferase</fullName>
        <shortName evidence="7">MCT</shortName>
    </alternativeName>
</protein>
<keyword evidence="6 7" id="KW-0414">Isoprene biosynthesis</keyword>
<dbReference type="GO" id="GO:0050518">
    <property type="term" value="F:2-C-methyl-D-erythritol 4-phosphate cytidylyltransferase activity"/>
    <property type="evidence" value="ECO:0007669"/>
    <property type="project" value="UniProtKB-UniRule"/>
</dbReference>
<dbReference type="InterPro" id="IPR018294">
    <property type="entry name" value="ISPD_synthase_CS"/>
</dbReference>
<evidence type="ECO:0000256" key="6">
    <source>
        <dbReference type="ARBA" id="ARBA00023229"/>
    </source>
</evidence>
<dbReference type="EC" id="2.7.7.60" evidence="7"/>
<evidence type="ECO:0000256" key="7">
    <source>
        <dbReference type="HAMAP-Rule" id="MF_00108"/>
    </source>
</evidence>
<evidence type="ECO:0000256" key="2">
    <source>
        <dbReference type="ARBA" id="ARBA00004787"/>
    </source>
</evidence>
<comment type="similarity">
    <text evidence="3 7">Belongs to the IspD/TarI cytidylyltransferase family. IspD subfamily.</text>
</comment>
<sequence>MTNDAHPASRGVGVVVVAAGSGSRLGAEMPKAFVPLAGQPLLRWALASVLRVQSLTSLVVVVPPGYEAPGHPAWQGGWLPASAVLVAGGAERTASVAAGLAALDPACDVVLVHDAARCLTPVAVFERVVGAVRAGADGVVPGVAVVDTVKSVDPDGFVTGTPDRAALRAVQTPQGFRRAVLDAAHASGLDATDDAALVERAGQRVLVVEGDALAFKVTTPDDLARAEGLVADGRVAPPRTGGS</sequence>
<dbReference type="InterPro" id="IPR034683">
    <property type="entry name" value="IspD/TarI"/>
</dbReference>
<dbReference type="AlphaFoldDB" id="A0A2N3YIF9"/>